<keyword evidence="5" id="KW-0472">Membrane</keyword>
<comment type="subcellular location">
    <subcellularLocation>
        <location evidence="1">Nucleus</location>
    </subcellularLocation>
</comment>
<comment type="similarity">
    <text evidence="2">Belongs to the SAS10 family.</text>
</comment>
<keyword evidence="8" id="KW-1185">Reference proteome</keyword>
<dbReference type="InterPro" id="IPR018972">
    <property type="entry name" value="Sas10_C_dom"/>
</dbReference>
<feature type="region of interest" description="Disordered" evidence="4">
    <location>
        <begin position="1"/>
        <end position="20"/>
    </location>
</feature>
<dbReference type="PANTHER" id="PTHR13237:SF8">
    <property type="entry name" value="SOMETHING ABOUT SILENCING PROTEIN 10"/>
    <property type="match status" value="1"/>
</dbReference>
<keyword evidence="5" id="KW-1133">Transmembrane helix</keyword>
<feature type="compositionally biased region" description="Acidic residues" evidence="4">
    <location>
        <begin position="41"/>
        <end position="68"/>
    </location>
</feature>
<evidence type="ECO:0000313" key="7">
    <source>
        <dbReference type="EMBL" id="ODV85618.1"/>
    </source>
</evidence>
<dbReference type="AlphaFoldDB" id="A0A1E4T1P4"/>
<feature type="region of interest" description="Disordered" evidence="4">
    <location>
        <begin position="507"/>
        <end position="534"/>
    </location>
</feature>
<evidence type="ECO:0000313" key="8">
    <source>
        <dbReference type="Proteomes" id="UP000094801"/>
    </source>
</evidence>
<feature type="region of interest" description="Disordered" evidence="4">
    <location>
        <begin position="31"/>
        <end position="126"/>
    </location>
</feature>
<accession>A0A1E4T1P4</accession>
<evidence type="ECO:0000256" key="3">
    <source>
        <dbReference type="ARBA" id="ARBA00023242"/>
    </source>
</evidence>
<dbReference type="STRING" id="983967.A0A1E4T1P4"/>
<feature type="domain" description="Sas10 C-terminal" evidence="6">
    <location>
        <begin position="494"/>
        <end position="566"/>
    </location>
</feature>
<reference evidence="8" key="1">
    <citation type="submission" date="2016-04" db="EMBL/GenBank/DDBJ databases">
        <title>Comparative genomics of biotechnologically important yeasts.</title>
        <authorList>
            <consortium name="DOE Joint Genome Institute"/>
            <person name="Riley R."/>
            <person name="Haridas S."/>
            <person name="Wolfe K.H."/>
            <person name="Lopes M.R."/>
            <person name="Hittinger C.T."/>
            <person name="Goker M."/>
            <person name="Salamov A."/>
            <person name="Wisecaver J."/>
            <person name="Long T.M."/>
            <person name="Aerts A.L."/>
            <person name="Barry K."/>
            <person name="Choi C."/>
            <person name="Clum A."/>
            <person name="Coughlan A.Y."/>
            <person name="Deshpande S."/>
            <person name="Douglass A.P."/>
            <person name="Hanson S.J."/>
            <person name="Klenk H.-P."/>
            <person name="Labutti K."/>
            <person name="Lapidus A."/>
            <person name="Lindquist E."/>
            <person name="Lipzen A."/>
            <person name="Meier-Kolthoff J.P."/>
            <person name="Ohm R.A."/>
            <person name="Otillar R.P."/>
            <person name="Pangilinan J."/>
            <person name="Peng Y."/>
            <person name="Rokas A."/>
            <person name="Rosa C.A."/>
            <person name="Scheuner C."/>
            <person name="Sibirny A.A."/>
            <person name="Slot J.C."/>
            <person name="Stielow J.B."/>
            <person name="Sun H."/>
            <person name="Kurtzman C.P."/>
            <person name="Blackwell M."/>
            <person name="Grigoriev I.V."/>
            <person name="Jeffries T.W."/>
        </authorList>
    </citation>
    <scope>NUCLEOTIDE SEQUENCE [LARGE SCALE GENOMIC DNA]</scope>
    <source>
        <strain evidence="8">NRRL YB-2248</strain>
    </source>
</reference>
<keyword evidence="3" id="KW-0539">Nucleus</keyword>
<protein>
    <recommendedName>
        <fullName evidence="6">Sas10 C-terminal domain-containing protein</fullName>
    </recommendedName>
</protein>
<organism evidence="7 8">
    <name type="scientific">[Candida] arabinofermentans NRRL YB-2248</name>
    <dbReference type="NCBI Taxonomy" id="983967"/>
    <lineage>
        <taxon>Eukaryota</taxon>
        <taxon>Fungi</taxon>
        <taxon>Dikarya</taxon>
        <taxon>Ascomycota</taxon>
        <taxon>Saccharomycotina</taxon>
        <taxon>Pichiomycetes</taxon>
        <taxon>Pichiales</taxon>
        <taxon>Pichiaceae</taxon>
        <taxon>Ogataea</taxon>
        <taxon>Ogataea/Candida clade</taxon>
    </lineage>
</organism>
<sequence>MARRNKRQQAAPEEFGLSEVDEFEAAREKVLLEESGLDQVQESDESDQDQEVLGIDDDNDSSAGEEEIERYRKQFKGHVDDEDEQYFIEQDGDEDKDADEEEGWGRSKNDYYGADEEEDEADAKAMQEEALRIQKKHLEELTMDDYMVDEMEEEWKKEIKDDNEYQIENDKSNEDSKIDLKSLDSEGQLEVLKSTYPEFIPLTKELNSLKPLLNEYKSNKESNELINVKYTALSAYLGTIGTYFAMFVSYLNSGEQFSMKDEPIMAGILSTREIWRQANKLPTQLPELEDEYETAESGSEEDIQQVETYSSSEEEEDIQMEDKEEQEQDDDDDDELDITKKRNVRKLKSKNAEYIDDIDAEEKRGRRKTLRFYTSKIDQQENKKDARFQGDQDLPYKERLFERQQRLTEEAKKRGDKNNASAPGVDLDDEDYGDFDSQTARSINEQSDKDTDFYNSIASKKSNQKKSRMDSHQLAVKAAKEGKLAELKESVGDDGKRAVNYQIMKNRGLTPHRNKDNRNSRVKKRKKYATAQKKLKSVRAVYKEQKGAYVGEATGIKKNLSKSVKLV</sequence>
<dbReference type="PANTHER" id="PTHR13237">
    <property type="entry name" value="SOMETHING ABOUT SILENCING PROTEIN 10-RELATED"/>
    <property type="match status" value="1"/>
</dbReference>
<dbReference type="EMBL" id="KV453852">
    <property type="protein sequence ID" value="ODV85618.1"/>
    <property type="molecule type" value="Genomic_DNA"/>
</dbReference>
<proteinExistence type="inferred from homology"/>
<keyword evidence="5" id="KW-0812">Transmembrane</keyword>
<feature type="compositionally biased region" description="Polar residues" evidence="4">
    <location>
        <begin position="436"/>
        <end position="445"/>
    </location>
</feature>
<dbReference type="Pfam" id="PF09368">
    <property type="entry name" value="Sas10"/>
    <property type="match status" value="1"/>
</dbReference>
<dbReference type="Proteomes" id="UP000094801">
    <property type="component" value="Unassembled WGS sequence"/>
</dbReference>
<dbReference type="OrthoDB" id="1924577at2759"/>
<feature type="compositionally biased region" description="Acidic residues" evidence="4">
    <location>
        <begin position="80"/>
        <end position="102"/>
    </location>
</feature>
<gene>
    <name evidence="7" type="ORF">CANARDRAFT_28378</name>
</gene>
<evidence type="ECO:0000256" key="5">
    <source>
        <dbReference type="SAM" id="Phobius"/>
    </source>
</evidence>
<feature type="transmembrane region" description="Helical" evidence="5">
    <location>
        <begin position="230"/>
        <end position="251"/>
    </location>
</feature>
<evidence type="ECO:0000256" key="2">
    <source>
        <dbReference type="ARBA" id="ARBA00010979"/>
    </source>
</evidence>
<dbReference type="GO" id="GO:0032040">
    <property type="term" value="C:small-subunit processome"/>
    <property type="evidence" value="ECO:0007669"/>
    <property type="project" value="TreeGrafter"/>
</dbReference>
<feature type="region of interest" description="Disordered" evidence="4">
    <location>
        <begin position="285"/>
        <end position="340"/>
    </location>
</feature>
<evidence type="ECO:0000256" key="1">
    <source>
        <dbReference type="ARBA" id="ARBA00004123"/>
    </source>
</evidence>
<evidence type="ECO:0000256" key="4">
    <source>
        <dbReference type="SAM" id="MobiDB-lite"/>
    </source>
</evidence>
<feature type="compositionally biased region" description="Basic and acidic residues" evidence="4">
    <location>
        <begin position="378"/>
        <end position="417"/>
    </location>
</feature>
<evidence type="ECO:0000259" key="6">
    <source>
        <dbReference type="Pfam" id="PF09368"/>
    </source>
</evidence>
<feature type="compositionally biased region" description="Acidic residues" evidence="4">
    <location>
        <begin position="312"/>
        <end position="336"/>
    </location>
</feature>
<feature type="compositionally biased region" description="Acidic residues" evidence="4">
    <location>
        <begin position="287"/>
        <end position="304"/>
    </location>
</feature>
<dbReference type="GO" id="GO:0000462">
    <property type="term" value="P:maturation of SSU-rRNA from tricistronic rRNA transcript (SSU-rRNA, 5.8S rRNA, LSU-rRNA)"/>
    <property type="evidence" value="ECO:0007669"/>
    <property type="project" value="TreeGrafter"/>
</dbReference>
<feature type="region of interest" description="Disordered" evidence="4">
    <location>
        <begin position="357"/>
        <end position="479"/>
    </location>
</feature>
<feature type="compositionally biased region" description="Basic residues" evidence="4">
    <location>
        <begin position="520"/>
        <end position="534"/>
    </location>
</feature>
<name>A0A1E4T1P4_9ASCO</name>